<keyword evidence="4 6" id="KW-1133">Transmembrane helix</keyword>
<keyword evidence="7" id="KW-1185">Reference proteome</keyword>
<dbReference type="InterPro" id="IPR013604">
    <property type="entry name" value="7TM_chemorcpt"/>
</dbReference>
<evidence type="ECO:0000256" key="3">
    <source>
        <dbReference type="ARBA" id="ARBA00022692"/>
    </source>
</evidence>
<protein>
    <submittedName>
        <fullName evidence="8">Gustatory receptor 28b</fullName>
    </submittedName>
</protein>
<evidence type="ECO:0000256" key="6">
    <source>
        <dbReference type="SAM" id="Phobius"/>
    </source>
</evidence>
<evidence type="ECO:0000256" key="2">
    <source>
        <dbReference type="ARBA" id="ARBA00022475"/>
    </source>
</evidence>
<dbReference type="Proteomes" id="UP000079169">
    <property type="component" value="Unplaced"/>
</dbReference>
<keyword evidence="5 6" id="KW-0472">Membrane</keyword>
<gene>
    <name evidence="8" type="primary">LOC113466612</name>
</gene>
<organism evidence="7 8">
    <name type="scientific">Diaphorina citri</name>
    <name type="common">Asian citrus psyllid</name>
    <dbReference type="NCBI Taxonomy" id="121845"/>
    <lineage>
        <taxon>Eukaryota</taxon>
        <taxon>Metazoa</taxon>
        <taxon>Ecdysozoa</taxon>
        <taxon>Arthropoda</taxon>
        <taxon>Hexapoda</taxon>
        <taxon>Insecta</taxon>
        <taxon>Pterygota</taxon>
        <taxon>Neoptera</taxon>
        <taxon>Paraneoptera</taxon>
        <taxon>Hemiptera</taxon>
        <taxon>Sternorrhyncha</taxon>
        <taxon>Psylloidea</taxon>
        <taxon>Psyllidae</taxon>
        <taxon>Diaphorininae</taxon>
        <taxon>Diaphorina</taxon>
    </lineage>
</organism>
<evidence type="ECO:0000256" key="1">
    <source>
        <dbReference type="ARBA" id="ARBA00004651"/>
    </source>
</evidence>
<evidence type="ECO:0000313" key="7">
    <source>
        <dbReference type="Proteomes" id="UP000079169"/>
    </source>
</evidence>
<keyword evidence="2" id="KW-1003">Cell membrane</keyword>
<dbReference type="GeneID" id="113466612"/>
<dbReference type="Pfam" id="PF08395">
    <property type="entry name" value="7tm_7"/>
    <property type="match status" value="1"/>
</dbReference>
<dbReference type="GO" id="GO:0005886">
    <property type="term" value="C:plasma membrane"/>
    <property type="evidence" value="ECO:0007669"/>
    <property type="project" value="UniProtKB-SubCell"/>
</dbReference>
<sequence>MRTKTLVTSLNNQNIKIEIQEELKLFLRQVESREMGFSAGGLFTLSTPIITSAVAAGITYLVVLIQFHNELVNHEK</sequence>
<name>A0A3Q0ITJ3_DIACI</name>
<dbReference type="GO" id="GO:0050909">
    <property type="term" value="P:sensory perception of taste"/>
    <property type="evidence" value="ECO:0007669"/>
    <property type="project" value="InterPro"/>
</dbReference>
<evidence type="ECO:0000256" key="4">
    <source>
        <dbReference type="ARBA" id="ARBA00022989"/>
    </source>
</evidence>
<dbReference type="AlphaFoldDB" id="A0A3Q0ITJ3"/>
<reference evidence="8" key="1">
    <citation type="submission" date="2025-08" db="UniProtKB">
        <authorList>
            <consortium name="RefSeq"/>
        </authorList>
    </citation>
    <scope>IDENTIFICATION</scope>
</reference>
<keyword evidence="3 6" id="KW-0812">Transmembrane</keyword>
<dbReference type="KEGG" id="dci:113466612"/>
<evidence type="ECO:0000313" key="8">
    <source>
        <dbReference type="RefSeq" id="XP_026677973.1"/>
    </source>
</evidence>
<feature type="transmembrane region" description="Helical" evidence="6">
    <location>
        <begin position="42"/>
        <end position="67"/>
    </location>
</feature>
<comment type="subcellular location">
    <subcellularLocation>
        <location evidence="1">Cell membrane</location>
        <topology evidence="1">Multi-pass membrane protein</topology>
    </subcellularLocation>
</comment>
<proteinExistence type="predicted"/>
<keyword evidence="8" id="KW-0675">Receptor</keyword>
<dbReference type="RefSeq" id="XP_026677973.1">
    <property type="nucleotide sequence ID" value="XM_026822172.1"/>
</dbReference>
<dbReference type="PaxDb" id="121845-A0A3Q0ITJ3"/>
<evidence type="ECO:0000256" key="5">
    <source>
        <dbReference type="ARBA" id="ARBA00023136"/>
    </source>
</evidence>
<accession>A0A3Q0ITJ3</accession>